<dbReference type="KEGG" id="kak:Kalk_00400"/>
<protein>
    <submittedName>
        <fullName evidence="1">Uncharacterized protein</fullName>
    </submittedName>
</protein>
<evidence type="ECO:0000313" key="1">
    <source>
        <dbReference type="EMBL" id="AUM10994.1"/>
    </source>
</evidence>
<dbReference type="EMBL" id="CP022684">
    <property type="protein sequence ID" value="AUM10994.1"/>
    <property type="molecule type" value="Genomic_DNA"/>
</dbReference>
<accession>A0A2K9LJN5</accession>
<evidence type="ECO:0000313" key="2">
    <source>
        <dbReference type="Proteomes" id="UP000235116"/>
    </source>
</evidence>
<dbReference type="AlphaFoldDB" id="A0A2K9LJN5"/>
<sequence>MDSKEFTLKRIGIYAGKEIDPDSNVQVQELLRSKFNIHLPQRKSFDESLASTISDHEIISLILKYRGMK</sequence>
<dbReference type="Proteomes" id="UP000235116">
    <property type="component" value="Chromosome"/>
</dbReference>
<proteinExistence type="predicted"/>
<keyword evidence="2" id="KW-1185">Reference proteome</keyword>
<name>A0A2K9LJN5_9GAMM</name>
<organism evidence="1 2">
    <name type="scientific">Ketobacter alkanivorans</name>
    <dbReference type="NCBI Taxonomy" id="1917421"/>
    <lineage>
        <taxon>Bacteria</taxon>
        <taxon>Pseudomonadati</taxon>
        <taxon>Pseudomonadota</taxon>
        <taxon>Gammaproteobacteria</taxon>
        <taxon>Pseudomonadales</taxon>
        <taxon>Ketobacteraceae</taxon>
        <taxon>Ketobacter</taxon>
    </lineage>
</organism>
<reference evidence="2" key="1">
    <citation type="submission" date="2017-08" db="EMBL/GenBank/DDBJ databases">
        <title>Direct submision.</title>
        <authorList>
            <person name="Kim S.-J."/>
            <person name="Rhee S.-K."/>
        </authorList>
    </citation>
    <scope>NUCLEOTIDE SEQUENCE [LARGE SCALE GENOMIC DNA]</scope>
    <source>
        <strain evidence="2">GI5</strain>
    </source>
</reference>
<gene>
    <name evidence="1" type="ORF">Kalk_00400</name>
</gene>
<dbReference type="Gene3D" id="1.20.1060.10">
    <property type="entry name" value="Taq DNA Polymerase, Chain T, domain 4"/>
    <property type="match status" value="1"/>
</dbReference>